<gene>
    <name evidence="1" type="ORF">HPP92_000375</name>
</gene>
<dbReference type="AlphaFoldDB" id="A0A835VCJ3"/>
<evidence type="ECO:0000313" key="2">
    <source>
        <dbReference type="Proteomes" id="UP000636800"/>
    </source>
</evidence>
<protein>
    <submittedName>
        <fullName evidence="1">Uncharacterized protein</fullName>
    </submittedName>
</protein>
<name>A0A835VCJ3_VANPL</name>
<keyword evidence="2" id="KW-1185">Reference proteome</keyword>
<dbReference type="OrthoDB" id="1896520at2759"/>
<dbReference type="Proteomes" id="UP000636800">
    <property type="component" value="Chromosome 1"/>
</dbReference>
<sequence length="123" mass="13906">MTVPLQTHWVISSDSISIHLTEEEIIIIGAGAVSRRSKMRSRACCSPPHGLVAQNEDYNLVDSNRKENVSWLWDKATRSMRQRISICSVTRSLVWATEGELEKGLGKTTRNSHAHQVGWWCCN</sequence>
<evidence type="ECO:0000313" key="1">
    <source>
        <dbReference type="EMBL" id="KAG0495684.1"/>
    </source>
</evidence>
<accession>A0A835VCJ3</accession>
<proteinExistence type="predicted"/>
<reference evidence="1 2" key="1">
    <citation type="journal article" date="2020" name="Nat. Food">
        <title>A phased Vanilla planifolia genome enables genetic improvement of flavour and production.</title>
        <authorList>
            <person name="Hasing T."/>
            <person name="Tang H."/>
            <person name="Brym M."/>
            <person name="Khazi F."/>
            <person name="Huang T."/>
            <person name="Chambers A.H."/>
        </authorList>
    </citation>
    <scope>NUCLEOTIDE SEQUENCE [LARGE SCALE GENOMIC DNA]</scope>
    <source>
        <tissue evidence="1">Leaf</tissue>
    </source>
</reference>
<comment type="caution">
    <text evidence="1">The sequence shown here is derived from an EMBL/GenBank/DDBJ whole genome shotgun (WGS) entry which is preliminary data.</text>
</comment>
<organism evidence="1 2">
    <name type="scientific">Vanilla planifolia</name>
    <name type="common">Vanilla</name>
    <dbReference type="NCBI Taxonomy" id="51239"/>
    <lineage>
        <taxon>Eukaryota</taxon>
        <taxon>Viridiplantae</taxon>
        <taxon>Streptophyta</taxon>
        <taxon>Embryophyta</taxon>
        <taxon>Tracheophyta</taxon>
        <taxon>Spermatophyta</taxon>
        <taxon>Magnoliopsida</taxon>
        <taxon>Liliopsida</taxon>
        <taxon>Asparagales</taxon>
        <taxon>Orchidaceae</taxon>
        <taxon>Vanilloideae</taxon>
        <taxon>Vanilleae</taxon>
        <taxon>Vanilla</taxon>
    </lineage>
</organism>
<dbReference type="EMBL" id="JADCNL010000001">
    <property type="protein sequence ID" value="KAG0495684.1"/>
    <property type="molecule type" value="Genomic_DNA"/>
</dbReference>